<evidence type="ECO:0000256" key="1">
    <source>
        <dbReference type="SAM" id="MobiDB-lite"/>
    </source>
</evidence>
<reference evidence="3" key="1">
    <citation type="journal article" date="2019" name="Int. J. Syst. Evol. Microbiol.">
        <title>The Global Catalogue of Microorganisms (GCM) 10K type strain sequencing project: providing services to taxonomists for standard genome sequencing and annotation.</title>
        <authorList>
            <consortium name="The Broad Institute Genomics Platform"/>
            <consortium name="The Broad Institute Genome Sequencing Center for Infectious Disease"/>
            <person name="Wu L."/>
            <person name="Ma J."/>
        </authorList>
    </citation>
    <scope>NUCLEOTIDE SEQUENCE [LARGE SCALE GENOMIC DNA]</scope>
    <source>
        <strain evidence="3">CGMCC 4.7426</strain>
    </source>
</reference>
<feature type="region of interest" description="Disordered" evidence="1">
    <location>
        <begin position="478"/>
        <end position="505"/>
    </location>
</feature>
<dbReference type="EMBL" id="JBHSFU010000011">
    <property type="protein sequence ID" value="MFC4559732.1"/>
    <property type="molecule type" value="Genomic_DNA"/>
</dbReference>
<proteinExistence type="predicted"/>
<gene>
    <name evidence="2" type="ORF">ACFO3D_16215</name>
</gene>
<dbReference type="Proteomes" id="UP001595989">
    <property type="component" value="Unassembled WGS sequence"/>
</dbReference>
<dbReference type="RefSeq" id="WP_390298481.1">
    <property type="nucleotide sequence ID" value="NZ_JBHSFU010000011.1"/>
</dbReference>
<sequence length="644" mass="74749">MNLQKLKDKKWKFSPIPNIEESNFNKSLERFFNMRVNGLTRENIQNSLDGRLYNYDGPVVIKIKTGSINKNDIPGIEEVKERIMNLEGRNSYTIETINHMKNKLNQDEVRYISFEDINTRGLTGACNGQSGSKQDTWGIYAYNKGVHFQDNDEVEVSRGGSHGVGKIASNAASDLNVMYFANCDEKGDQHLGGTVQLIEHVHEKQAYRSTGYFTDIEVYHDNSSKFYPYENNFHEVFQKDTRGLKIIIPYFRAEYDDEKDIIKSICDSFFVSILNNKLEVHVNEHKIKKDTILDYVKNQDYYNQDITDTKKEFTPLYLDTYLEAPSQKITVSNGEEDYNFHLYFRYDERIPKGRVAVVRTIGMKIEDFKVTGNATKPFNAVLIGGHKEDAYLKSLENESHTKLSKDHFSDSKLKRLATRFINNLSKEIKGVIEEAIKQNNPTDGSMNTDDILYVVETQFRKDLEESLGTVKINKGKSLVKSTGKQSKRERRDKREKKGKEIKYEKDFPKRKRDPLKWQKSNDEINNTNGQEKKRYSAHPEMVERVILNNKEMIKFDFSKSDQLGESKTCDISFSLIDGRGVEYKNEFKIQNNYQDIIDVNVGKTCDYRKNVIKGVQIKDGVAQLQLKIRKTYNRSLKFVYYVEV</sequence>
<evidence type="ECO:0000313" key="2">
    <source>
        <dbReference type="EMBL" id="MFC4559732.1"/>
    </source>
</evidence>
<feature type="compositionally biased region" description="Basic residues" evidence="1">
    <location>
        <begin position="485"/>
        <end position="494"/>
    </location>
</feature>
<protein>
    <submittedName>
        <fullName evidence="2">Uncharacterized protein</fullName>
    </submittedName>
</protein>
<comment type="caution">
    <text evidence="2">The sequence shown here is derived from an EMBL/GenBank/DDBJ whole genome shotgun (WGS) entry which is preliminary data.</text>
</comment>
<name>A0ABV9DLI5_9BACI</name>
<accession>A0ABV9DLI5</accession>
<feature type="compositionally biased region" description="Basic and acidic residues" evidence="1">
    <location>
        <begin position="495"/>
        <end position="505"/>
    </location>
</feature>
<evidence type="ECO:0000313" key="3">
    <source>
        <dbReference type="Proteomes" id="UP001595989"/>
    </source>
</evidence>
<organism evidence="2 3">
    <name type="scientific">Virgibacillus kekensis</name>
    <dbReference type="NCBI Taxonomy" id="202261"/>
    <lineage>
        <taxon>Bacteria</taxon>
        <taxon>Bacillati</taxon>
        <taxon>Bacillota</taxon>
        <taxon>Bacilli</taxon>
        <taxon>Bacillales</taxon>
        <taxon>Bacillaceae</taxon>
        <taxon>Virgibacillus</taxon>
    </lineage>
</organism>
<keyword evidence="3" id="KW-1185">Reference proteome</keyword>